<feature type="transmembrane region" description="Helical" evidence="1">
    <location>
        <begin position="157"/>
        <end position="176"/>
    </location>
</feature>
<evidence type="ECO:0000313" key="2">
    <source>
        <dbReference type="EMBL" id="MBS2967595.1"/>
    </source>
</evidence>
<feature type="transmembrane region" description="Helical" evidence="1">
    <location>
        <begin position="31"/>
        <end position="51"/>
    </location>
</feature>
<comment type="caution">
    <text evidence="2">The sequence shown here is derived from an EMBL/GenBank/DDBJ whole genome shotgun (WGS) entry which is preliminary data.</text>
</comment>
<reference evidence="2 3" key="1">
    <citation type="submission" date="2021-04" db="EMBL/GenBank/DDBJ databases">
        <title>Metabacillus sp. strain KIGAM252 whole genome sequence.</title>
        <authorList>
            <person name="Seo M.-J."/>
            <person name="Cho E.-S."/>
            <person name="Hwang C.Y."/>
            <person name="Yoon D.J."/>
        </authorList>
    </citation>
    <scope>NUCLEOTIDE SEQUENCE [LARGE SCALE GENOMIC DNA]</scope>
    <source>
        <strain evidence="2 3">KIGAM252</strain>
    </source>
</reference>
<keyword evidence="3" id="KW-1185">Reference proteome</keyword>
<proteinExistence type="predicted"/>
<name>A0ABS5LA54_9BACI</name>
<dbReference type="RefSeq" id="WP_211556157.1">
    <property type="nucleotide sequence ID" value="NZ_JAGVRK010000001.1"/>
</dbReference>
<feature type="transmembrane region" description="Helical" evidence="1">
    <location>
        <begin position="119"/>
        <end position="136"/>
    </location>
</feature>
<evidence type="ECO:0000313" key="3">
    <source>
        <dbReference type="Proteomes" id="UP000682403"/>
    </source>
</evidence>
<feature type="transmembrane region" description="Helical" evidence="1">
    <location>
        <begin position="57"/>
        <end position="76"/>
    </location>
</feature>
<evidence type="ECO:0000256" key="1">
    <source>
        <dbReference type="SAM" id="Phobius"/>
    </source>
</evidence>
<organism evidence="2 3">
    <name type="scientific">Metabacillus flavus</name>
    <dbReference type="NCBI Taxonomy" id="2823519"/>
    <lineage>
        <taxon>Bacteria</taxon>
        <taxon>Bacillati</taxon>
        <taxon>Bacillota</taxon>
        <taxon>Bacilli</taxon>
        <taxon>Bacillales</taxon>
        <taxon>Bacillaceae</taxon>
        <taxon>Metabacillus</taxon>
    </lineage>
</organism>
<accession>A0ABS5LA54</accession>
<keyword evidence="1" id="KW-0812">Transmembrane</keyword>
<keyword evidence="1" id="KW-1133">Transmembrane helix</keyword>
<sequence length="234" mass="27089">MFKISQDKKHRNLPDHIIEHLSFFPPFQIKFLVGGTTFFLLDLFILIPLIAPKNNPLLILIGTLLVLISLWALWIIVRNPKDTELESILFFGYLGAVGALSYFGVGLKYSYMIGITHPIYYIALSLLFLSSIYYLIRYYNKKFSSLKEFDKKATPKWHFTIAGISVPAGYIAANYFMGVSNFIMISFLNLLFFGLSFFFIFLLAKYFHKYFFMKANLHFVKFSNKKITSKKADA</sequence>
<keyword evidence="1" id="KW-0472">Membrane</keyword>
<feature type="transmembrane region" description="Helical" evidence="1">
    <location>
        <begin position="182"/>
        <end position="204"/>
    </location>
</feature>
<dbReference type="Proteomes" id="UP000682403">
    <property type="component" value="Unassembled WGS sequence"/>
</dbReference>
<protein>
    <submittedName>
        <fullName evidence="2">Uncharacterized protein</fullName>
    </submittedName>
</protein>
<feature type="transmembrane region" description="Helical" evidence="1">
    <location>
        <begin position="88"/>
        <end position="107"/>
    </location>
</feature>
<gene>
    <name evidence="2" type="ORF">J9317_02265</name>
</gene>
<dbReference type="EMBL" id="JAGVRK010000001">
    <property type="protein sequence ID" value="MBS2967595.1"/>
    <property type="molecule type" value="Genomic_DNA"/>
</dbReference>